<feature type="non-terminal residue" evidence="1">
    <location>
        <position position="64"/>
    </location>
</feature>
<proteinExistence type="predicted"/>
<sequence length="64" mass="7583">MVTTDKLYIVLFARPDKGTYHWGVYNFENKNFYHITNKSGSWKHDFRPEYKLQQSKAAVTAVKI</sequence>
<evidence type="ECO:0000313" key="1">
    <source>
        <dbReference type="EMBL" id="RCH86837.1"/>
    </source>
</evidence>
<dbReference type="EMBL" id="PJQM01003850">
    <property type="protein sequence ID" value="RCH86837.1"/>
    <property type="molecule type" value="Genomic_DNA"/>
</dbReference>
<reference evidence="1 2" key="1">
    <citation type="journal article" date="2018" name="G3 (Bethesda)">
        <title>Phylogenetic and Phylogenomic Definition of Rhizopus Species.</title>
        <authorList>
            <person name="Gryganskyi A.P."/>
            <person name="Golan J."/>
            <person name="Dolatabadi S."/>
            <person name="Mondo S."/>
            <person name="Robb S."/>
            <person name="Idnurm A."/>
            <person name="Muszewska A."/>
            <person name="Steczkiewicz K."/>
            <person name="Masonjones S."/>
            <person name="Liao H.L."/>
            <person name="Gajdeczka M.T."/>
            <person name="Anike F."/>
            <person name="Vuek A."/>
            <person name="Anishchenko I.M."/>
            <person name="Voigt K."/>
            <person name="de Hoog G.S."/>
            <person name="Smith M.E."/>
            <person name="Heitman J."/>
            <person name="Vilgalys R."/>
            <person name="Stajich J.E."/>
        </authorList>
    </citation>
    <scope>NUCLEOTIDE SEQUENCE [LARGE SCALE GENOMIC DNA]</scope>
    <source>
        <strain evidence="1 2">LSU 92-RS-03</strain>
    </source>
</reference>
<keyword evidence="2" id="KW-1185">Reference proteome</keyword>
<protein>
    <submittedName>
        <fullName evidence="1">Uncharacterized protein</fullName>
    </submittedName>
</protein>
<dbReference type="OrthoDB" id="3016366at2759"/>
<evidence type="ECO:0000313" key="2">
    <source>
        <dbReference type="Proteomes" id="UP000253551"/>
    </source>
</evidence>
<organism evidence="1 2">
    <name type="scientific">Rhizopus stolonifer</name>
    <name type="common">Rhizopus nigricans</name>
    <dbReference type="NCBI Taxonomy" id="4846"/>
    <lineage>
        <taxon>Eukaryota</taxon>
        <taxon>Fungi</taxon>
        <taxon>Fungi incertae sedis</taxon>
        <taxon>Mucoromycota</taxon>
        <taxon>Mucoromycotina</taxon>
        <taxon>Mucoromycetes</taxon>
        <taxon>Mucorales</taxon>
        <taxon>Mucorineae</taxon>
        <taxon>Rhizopodaceae</taxon>
        <taxon>Rhizopus</taxon>
    </lineage>
</organism>
<dbReference type="Proteomes" id="UP000253551">
    <property type="component" value="Unassembled WGS sequence"/>
</dbReference>
<accession>A0A367JA75</accession>
<comment type="caution">
    <text evidence="1">The sequence shown here is derived from an EMBL/GenBank/DDBJ whole genome shotgun (WGS) entry which is preliminary data.</text>
</comment>
<name>A0A367JA75_RHIST</name>
<dbReference type="AlphaFoldDB" id="A0A367JA75"/>
<gene>
    <name evidence="1" type="ORF">CU098_006855</name>
</gene>